<evidence type="ECO:0000256" key="1">
    <source>
        <dbReference type="ARBA" id="ARBA00010233"/>
    </source>
</evidence>
<feature type="active site" description="Charge relay system" evidence="6">
    <location>
        <position position="204"/>
    </location>
</feature>
<evidence type="ECO:0000259" key="7">
    <source>
        <dbReference type="Pfam" id="PF02016"/>
    </source>
</evidence>
<dbReference type="EMBL" id="LNXW01000013">
    <property type="protein sequence ID" value="KTC78871.1"/>
    <property type="molecule type" value="Genomic_DNA"/>
</dbReference>
<organism evidence="9 10">
    <name type="scientific">Legionella cherrii</name>
    <dbReference type="NCBI Taxonomy" id="28084"/>
    <lineage>
        <taxon>Bacteria</taxon>
        <taxon>Pseudomonadati</taxon>
        <taxon>Pseudomonadota</taxon>
        <taxon>Gammaproteobacteria</taxon>
        <taxon>Legionellales</taxon>
        <taxon>Legionellaceae</taxon>
        <taxon>Legionella</taxon>
    </lineage>
</organism>
<protein>
    <submittedName>
        <fullName evidence="9">Muramoyltetrapeptide carboxypeptidase</fullName>
    </submittedName>
</protein>
<dbReference type="PANTHER" id="PTHR30237:SF2">
    <property type="entry name" value="MUREIN TETRAPEPTIDE CARBOXYPEPTIDASE"/>
    <property type="match status" value="1"/>
</dbReference>
<evidence type="ECO:0000313" key="10">
    <source>
        <dbReference type="Proteomes" id="UP000054921"/>
    </source>
</evidence>
<dbReference type="Gene3D" id="3.50.30.60">
    <property type="entry name" value="LD-carboxypeptidase A C-terminal domain-like"/>
    <property type="match status" value="1"/>
</dbReference>
<feature type="active site" description="Charge relay system" evidence="6">
    <location>
        <position position="275"/>
    </location>
</feature>
<evidence type="ECO:0000259" key="8">
    <source>
        <dbReference type="Pfam" id="PF17676"/>
    </source>
</evidence>
<evidence type="ECO:0000313" key="9">
    <source>
        <dbReference type="EMBL" id="KTC78871.1"/>
    </source>
</evidence>
<gene>
    <name evidence="9" type="ORF">Lche_0891</name>
</gene>
<comment type="caution">
    <text evidence="9">The sequence shown here is derived from an EMBL/GenBank/DDBJ whole genome shotgun (WGS) entry which is preliminary data.</text>
</comment>
<dbReference type="PIRSF" id="PIRSF028757">
    <property type="entry name" value="LD-carboxypeptidase"/>
    <property type="match status" value="1"/>
</dbReference>
<keyword evidence="3" id="KW-0645">Protease</keyword>
<dbReference type="InterPro" id="IPR003507">
    <property type="entry name" value="S66_fam"/>
</dbReference>
<dbReference type="InterPro" id="IPR040921">
    <property type="entry name" value="Peptidase_S66C"/>
</dbReference>
<feature type="active site" description="Nucleophile" evidence="6">
    <location>
        <position position="111"/>
    </location>
</feature>
<dbReference type="Pfam" id="PF17676">
    <property type="entry name" value="Peptidase_S66C"/>
    <property type="match status" value="1"/>
</dbReference>
<dbReference type="CDD" id="cd07025">
    <property type="entry name" value="Peptidase_S66"/>
    <property type="match status" value="1"/>
</dbReference>
<dbReference type="InterPro" id="IPR040449">
    <property type="entry name" value="Peptidase_S66_N"/>
</dbReference>
<dbReference type="GO" id="GO:0006508">
    <property type="term" value="P:proteolysis"/>
    <property type="evidence" value="ECO:0007669"/>
    <property type="project" value="UniProtKB-KW"/>
</dbReference>
<dbReference type="Pfam" id="PF02016">
    <property type="entry name" value="Peptidase_S66"/>
    <property type="match status" value="1"/>
</dbReference>
<dbReference type="InterPro" id="IPR027478">
    <property type="entry name" value="LdcA_N"/>
</dbReference>
<dbReference type="SUPFAM" id="SSF52317">
    <property type="entry name" value="Class I glutamine amidotransferase-like"/>
    <property type="match status" value="1"/>
</dbReference>
<evidence type="ECO:0000256" key="6">
    <source>
        <dbReference type="PIRSR" id="PIRSR028757-1"/>
    </source>
</evidence>
<feature type="domain" description="LD-carboxypeptidase C-terminal" evidence="8">
    <location>
        <begin position="173"/>
        <end position="288"/>
    </location>
</feature>
<dbReference type="STRING" id="28084.Lche_0891"/>
<accession>A0A0W0S630</accession>
<dbReference type="PANTHER" id="PTHR30237">
    <property type="entry name" value="MURAMOYLTETRAPEPTIDE CARBOXYPEPTIDASE"/>
    <property type="match status" value="1"/>
</dbReference>
<keyword evidence="5" id="KW-0720">Serine protease</keyword>
<comment type="similarity">
    <text evidence="1">Belongs to the peptidase S66 family.</text>
</comment>
<dbReference type="PATRIC" id="fig|28084.5.peg.961"/>
<dbReference type="SUPFAM" id="SSF141986">
    <property type="entry name" value="LD-carboxypeptidase A C-terminal domain-like"/>
    <property type="match status" value="1"/>
</dbReference>
<reference evidence="9 10" key="1">
    <citation type="submission" date="2015-11" db="EMBL/GenBank/DDBJ databases">
        <title>Genomic analysis of 38 Legionella species identifies large and diverse effector repertoires.</title>
        <authorList>
            <person name="Burstein D."/>
            <person name="Amaro F."/>
            <person name="Zusman T."/>
            <person name="Lifshitz Z."/>
            <person name="Cohen O."/>
            <person name="Gilbert J.A."/>
            <person name="Pupko T."/>
            <person name="Shuman H.A."/>
            <person name="Segal G."/>
        </authorList>
    </citation>
    <scope>NUCLEOTIDE SEQUENCE [LARGE SCALE GENOMIC DNA]</scope>
    <source>
        <strain evidence="9 10">ORW</strain>
    </source>
</reference>
<evidence type="ECO:0000256" key="2">
    <source>
        <dbReference type="ARBA" id="ARBA00022645"/>
    </source>
</evidence>
<dbReference type="Proteomes" id="UP000054921">
    <property type="component" value="Unassembled WGS sequence"/>
</dbReference>
<dbReference type="GO" id="GO:0004180">
    <property type="term" value="F:carboxypeptidase activity"/>
    <property type="evidence" value="ECO:0007669"/>
    <property type="project" value="UniProtKB-KW"/>
</dbReference>
<feature type="domain" description="LD-carboxypeptidase N-terminal" evidence="7">
    <location>
        <begin position="15"/>
        <end position="131"/>
    </location>
</feature>
<keyword evidence="4" id="KW-0378">Hydrolase</keyword>
<evidence type="ECO:0000256" key="4">
    <source>
        <dbReference type="ARBA" id="ARBA00022801"/>
    </source>
</evidence>
<dbReference type="RefSeq" id="WP_058387486.1">
    <property type="nucleotide sequence ID" value="NZ_LNXW01000013.1"/>
</dbReference>
<evidence type="ECO:0000256" key="3">
    <source>
        <dbReference type="ARBA" id="ARBA00022670"/>
    </source>
</evidence>
<keyword evidence="2 9" id="KW-0121">Carboxypeptidase</keyword>
<sequence length="300" mass="33285">MRYLYPEPIKPGDTIGLVTPSSPMIPDLLEVGISYLEQKGFQVKLGQHVHAVDRFLAGEDEYRAKDIMDFFIDDEVKMIMAMGGGYGSQRIVPLLDYELIQSRPKHLSGFSDTTALQAALYKKTGLVSCSGFVFGDLAAGKLDSLIEQTLWACLKNEAFQIKKGQTMQPGMVKGRLVGGNLEAWTSLMGTPFQPEVKHCILLLEDVGAEPYQVDSRLSQLDLAGVFTQVAGVIFGQFARCTAKYFPKRDGTVDDVIEEWALRLKVPCIKNFPYGHFPRRCVLPLGKEVLLNAEQCTLSIL</sequence>
<name>A0A0W0S630_9GAMM</name>
<dbReference type="AlphaFoldDB" id="A0A0W0S630"/>
<dbReference type="InterPro" id="IPR027461">
    <property type="entry name" value="Carboxypeptidase_A_C_sf"/>
</dbReference>
<evidence type="ECO:0000256" key="5">
    <source>
        <dbReference type="ARBA" id="ARBA00022825"/>
    </source>
</evidence>
<dbReference type="Gene3D" id="3.40.50.10740">
    <property type="entry name" value="Class I glutamine amidotransferase-like"/>
    <property type="match status" value="1"/>
</dbReference>
<dbReference type="InterPro" id="IPR029062">
    <property type="entry name" value="Class_I_gatase-like"/>
</dbReference>
<proteinExistence type="inferred from homology"/>
<dbReference type="OrthoDB" id="9807329at2"/>
<dbReference type="GO" id="GO:0008236">
    <property type="term" value="F:serine-type peptidase activity"/>
    <property type="evidence" value="ECO:0007669"/>
    <property type="project" value="UniProtKB-KW"/>
</dbReference>